<evidence type="ECO:0000259" key="1">
    <source>
        <dbReference type="Pfam" id="PF13480"/>
    </source>
</evidence>
<sequence>MYIDVIETVQDFAQARRDWEAVWQADPHAQYFLSWDFLFRFLKSKQRWLILAARSAQKRGAPYVAFFPLRLQTRQNEKGMFVDEFYMAGNYSCDYTGLISLPEFEPEAIEAFATWFARQSWYQVKFDYFVGPPERREALVKALQGPLIMFRDSAPPIRDGIDNTICPVVTLPDDLDVYLTGTLGSRTRKEVRRYLRWMDSESEYRITHSTPTTVEHDLDILFHFWRIRWSAEKGEKTESMIASTRQMLMVCEEAGDLDVVVLWKGERPLGVNVNILDRHKRRLLFYITGRDLTWASDPAPGQMLHAHCIRRAIDEGFRYYDFLRGNEPYKFAYGSTEHRLTSTLFRSRSGMNTHGRLNSRSIRFVYEQALRLYTEGKKNEAEIAFGQVLQSAPGHRGAEFGLANLLFDRGTLSKAEAAWLALLPRVDDPVPVLLKLGDVRLARKSYRLAEETFGSICRVCPSHLEALYKRAVALVAMQRTEEAFLILSEVANAKTASASDRFHVEKARKALVKIALSQAQKYTASLTPLQLPEMAPPEARILH</sequence>
<organism evidence="2 3">
    <name type="scientific">Rhizobium helianthi</name>
    <dbReference type="NCBI Taxonomy" id="1132695"/>
    <lineage>
        <taxon>Bacteria</taxon>
        <taxon>Pseudomonadati</taxon>
        <taxon>Pseudomonadota</taxon>
        <taxon>Alphaproteobacteria</taxon>
        <taxon>Hyphomicrobiales</taxon>
        <taxon>Rhizobiaceae</taxon>
        <taxon>Rhizobium/Agrobacterium group</taxon>
        <taxon>Rhizobium</taxon>
    </lineage>
</organism>
<dbReference type="GO" id="GO:0016746">
    <property type="term" value="F:acyltransferase activity"/>
    <property type="evidence" value="ECO:0007669"/>
    <property type="project" value="UniProtKB-KW"/>
</dbReference>
<evidence type="ECO:0000313" key="3">
    <source>
        <dbReference type="Proteomes" id="UP001597322"/>
    </source>
</evidence>
<feature type="domain" description="BioF2-like acetyltransferase" evidence="1">
    <location>
        <begin position="185"/>
        <end position="330"/>
    </location>
</feature>
<dbReference type="EC" id="2.3.1.-" evidence="2"/>
<reference evidence="3" key="1">
    <citation type="journal article" date="2019" name="Int. J. Syst. Evol. Microbiol.">
        <title>The Global Catalogue of Microorganisms (GCM) 10K type strain sequencing project: providing services to taxonomists for standard genome sequencing and annotation.</title>
        <authorList>
            <consortium name="The Broad Institute Genomics Platform"/>
            <consortium name="The Broad Institute Genome Sequencing Center for Infectious Disease"/>
            <person name="Wu L."/>
            <person name="Ma J."/>
        </authorList>
    </citation>
    <scope>NUCLEOTIDE SEQUENCE [LARGE SCALE GENOMIC DNA]</scope>
    <source>
        <strain evidence="3">CG52</strain>
    </source>
</reference>
<protein>
    <submittedName>
        <fullName evidence="2">GNAT family N-acetyltransferase</fullName>
        <ecNumber evidence="2">2.3.1.-</ecNumber>
    </submittedName>
</protein>
<dbReference type="InterPro" id="IPR016181">
    <property type="entry name" value="Acyl_CoA_acyltransferase"/>
</dbReference>
<proteinExistence type="predicted"/>
<keyword evidence="2" id="KW-0012">Acyltransferase</keyword>
<accession>A0ABW4M209</accession>
<dbReference type="RefSeq" id="WP_377399166.1">
    <property type="nucleotide sequence ID" value="NZ_JBHUEQ010000015.1"/>
</dbReference>
<gene>
    <name evidence="2" type="ORF">ACFSE1_08335</name>
</gene>
<name>A0ABW4M209_9HYPH</name>
<dbReference type="Pfam" id="PF13432">
    <property type="entry name" value="TPR_16"/>
    <property type="match status" value="2"/>
</dbReference>
<keyword evidence="3" id="KW-1185">Reference proteome</keyword>
<dbReference type="InterPro" id="IPR038740">
    <property type="entry name" value="BioF2-like_GNAT_dom"/>
</dbReference>
<evidence type="ECO:0000313" key="2">
    <source>
        <dbReference type="EMBL" id="MFD1745463.1"/>
    </source>
</evidence>
<dbReference type="Pfam" id="PF13480">
    <property type="entry name" value="Acetyltransf_6"/>
    <property type="match status" value="1"/>
</dbReference>
<dbReference type="Gene3D" id="1.25.40.10">
    <property type="entry name" value="Tetratricopeptide repeat domain"/>
    <property type="match status" value="1"/>
</dbReference>
<dbReference type="SUPFAM" id="SSF55729">
    <property type="entry name" value="Acyl-CoA N-acyltransferases (Nat)"/>
    <property type="match status" value="1"/>
</dbReference>
<dbReference type="Proteomes" id="UP001597322">
    <property type="component" value="Unassembled WGS sequence"/>
</dbReference>
<keyword evidence="2" id="KW-0808">Transferase</keyword>
<dbReference type="Gene3D" id="3.40.630.30">
    <property type="match status" value="1"/>
</dbReference>
<dbReference type="EMBL" id="JBHUEQ010000015">
    <property type="protein sequence ID" value="MFD1745463.1"/>
    <property type="molecule type" value="Genomic_DNA"/>
</dbReference>
<dbReference type="SUPFAM" id="SSF48452">
    <property type="entry name" value="TPR-like"/>
    <property type="match status" value="1"/>
</dbReference>
<comment type="caution">
    <text evidence="2">The sequence shown here is derived from an EMBL/GenBank/DDBJ whole genome shotgun (WGS) entry which is preliminary data.</text>
</comment>
<dbReference type="InterPro" id="IPR011990">
    <property type="entry name" value="TPR-like_helical_dom_sf"/>
</dbReference>